<dbReference type="CDD" id="cd06673">
    <property type="entry name" value="PDZ10_MUPP1-PDZ8_PATJ-like"/>
    <property type="match status" value="1"/>
</dbReference>
<dbReference type="SUPFAM" id="SSF101288">
    <property type="entry name" value="L27 domain"/>
    <property type="match status" value="1"/>
</dbReference>
<feature type="region of interest" description="Disordered" evidence="10">
    <location>
        <begin position="689"/>
        <end position="723"/>
    </location>
</feature>
<evidence type="ECO:0000256" key="2">
    <source>
        <dbReference type="ARBA" id="ARBA00004435"/>
    </source>
</evidence>
<dbReference type="FunFam" id="2.30.42.10:FF:000038">
    <property type="entry name" value="Multiple PDZ domain protein isoform X1"/>
    <property type="match status" value="1"/>
</dbReference>
<keyword evidence="8" id="KW-0472">Membrane</keyword>
<keyword evidence="7" id="KW-0965">Cell junction</keyword>
<feature type="domain" description="PDZ" evidence="11">
    <location>
        <begin position="2093"/>
        <end position="2176"/>
    </location>
</feature>
<dbReference type="GO" id="GO:0016706">
    <property type="term" value="F:2-oxoglutarate-dependent dioxygenase activity"/>
    <property type="evidence" value="ECO:0007669"/>
    <property type="project" value="InterPro"/>
</dbReference>
<evidence type="ECO:0000256" key="5">
    <source>
        <dbReference type="ARBA" id="ARBA00022553"/>
    </source>
</evidence>
<feature type="compositionally biased region" description="Basic and acidic residues" evidence="10">
    <location>
        <begin position="821"/>
        <end position="835"/>
    </location>
</feature>
<dbReference type="InterPro" id="IPR036691">
    <property type="entry name" value="Endo/exonu/phosph_ase_sf"/>
</dbReference>
<feature type="region of interest" description="Disordered" evidence="10">
    <location>
        <begin position="2768"/>
        <end position="2817"/>
    </location>
</feature>
<feature type="domain" description="PDZ" evidence="11">
    <location>
        <begin position="2189"/>
        <end position="2257"/>
    </location>
</feature>
<feature type="compositionally biased region" description="Basic and acidic residues" evidence="10">
    <location>
        <begin position="1199"/>
        <end position="1209"/>
    </location>
</feature>
<protein>
    <recommendedName>
        <fullName evidence="16">InaD-like protein</fullName>
    </recommendedName>
</protein>
<dbReference type="InterPro" id="IPR000477">
    <property type="entry name" value="RT_dom"/>
</dbReference>
<feature type="domain" description="PDZ" evidence="11">
    <location>
        <begin position="1812"/>
        <end position="1933"/>
    </location>
</feature>
<accession>A0AAE0QVP9</accession>
<gene>
    <name evidence="14" type="ORF">QTP70_027338</name>
</gene>
<dbReference type="CDD" id="cd06667">
    <property type="entry name" value="PDZ2_MUPP1-like"/>
    <property type="match status" value="1"/>
</dbReference>
<dbReference type="InterPro" id="IPR036034">
    <property type="entry name" value="PDZ_sf"/>
</dbReference>
<evidence type="ECO:0000256" key="1">
    <source>
        <dbReference type="ARBA" id="ARBA00004221"/>
    </source>
</evidence>
<feature type="domain" description="PDZ" evidence="11">
    <location>
        <begin position="565"/>
        <end position="651"/>
    </location>
</feature>
<dbReference type="Pfam" id="PF00595">
    <property type="entry name" value="PDZ"/>
    <property type="match status" value="11"/>
</dbReference>
<dbReference type="InterPro" id="IPR043502">
    <property type="entry name" value="DNA/RNA_pol_sf"/>
</dbReference>
<feature type="compositionally biased region" description="Low complexity" evidence="10">
    <location>
        <begin position="1977"/>
        <end position="1986"/>
    </location>
</feature>
<dbReference type="InterPro" id="IPR015095">
    <property type="entry name" value="AlkB_hom8_N"/>
</dbReference>
<dbReference type="CDD" id="cd06669">
    <property type="entry name" value="PDZ5_MUPP1-like"/>
    <property type="match status" value="1"/>
</dbReference>
<feature type="region of interest" description="Disordered" evidence="10">
    <location>
        <begin position="319"/>
        <end position="347"/>
    </location>
</feature>
<dbReference type="Pfam" id="PF00078">
    <property type="entry name" value="RVT_1"/>
    <property type="match status" value="1"/>
</dbReference>
<evidence type="ECO:0000256" key="3">
    <source>
        <dbReference type="ARBA" id="ARBA00022427"/>
    </source>
</evidence>
<feature type="domain" description="PDZ" evidence="11">
    <location>
        <begin position="131"/>
        <end position="218"/>
    </location>
</feature>
<feature type="domain" description="PDZ" evidence="11">
    <location>
        <begin position="2945"/>
        <end position="3028"/>
    </location>
</feature>
<dbReference type="Gene3D" id="1.20.1440.360">
    <property type="match status" value="1"/>
</dbReference>
<dbReference type="CDD" id="cd06671">
    <property type="entry name" value="PDZ7_MUPP1-PD6_PATJ-like"/>
    <property type="match status" value="1"/>
</dbReference>
<dbReference type="PROSITE" id="PS51022">
    <property type="entry name" value="L27"/>
    <property type="match status" value="1"/>
</dbReference>
<feature type="compositionally biased region" description="Pro residues" evidence="10">
    <location>
        <begin position="2784"/>
        <end position="2794"/>
    </location>
</feature>
<feature type="compositionally biased region" description="Polar residues" evidence="10">
    <location>
        <begin position="2799"/>
        <end position="2817"/>
    </location>
</feature>
<comment type="subcellular location">
    <subcellularLocation>
        <location evidence="1">Apical cell membrane</location>
    </subcellularLocation>
    <subcellularLocation>
        <location evidence="2">Cell junction</location>
        <location evidence="2">Tight junction</location>
    </subcellularLocation>
</comment>
<feature type="compositionally biased region" description="Acidic residues" evidence="10">
    <location>
        <begin position="886"/>
        <end position="902"/>
    </location>
</feature>
<dbReference type="CDD" id="cd06668">
    <property type="entry name" value="PDZ4_MUPP1-like"/>
    <property type="match status" value="1"/>
</dbReference>
<dbReference type="CDD" id="cd06674">
    <property type="entry name" value="PDZ11_MUPP1-PDZ9_PATJ-like"/>
    <property type="match status" value="1"/>
</dbReference>
<dbReference type="PROSITE" id="PS50878">
    <property type="entry name" value="RT_POL"/>
    <property type="match status" value="1"/>
</dbReference>
<dbReference type="EMBL" id="JAUCMX010000010">
    <property type="protein sequence ID" value="KAK3533768.1"/>
    <property type="molecule type" value="Genomic_DNA"/>
</dbReference>
<feature type="compositionally biased region" description="Acidic residues" evidence="10">
    <location>
        <begin position="703"/>
        <end position="720"/>
    </location>
</feature>
<proteinExistence type="predicted"/>
<keyword evidence="15" id="KW-1185">Reference proteome</keyword>
<comment type="caution">
    <text evidence="14">The sequence shown here is derived from an EMBL/GenBank/DDBJ whole genome shotgun (WGS) entry which is preliminary data.</text>
</comment>
<feature type="region of interest" description="Disordered" evidence="10">
    <location>
        <begin position="872"/>
        <end position="915"/>
    </location>
</feature>
<keyword evidence="4" id="KW-1003">Cell membrane</keyword>
<dbReference type="InterPro" id="IPR051342">
    <property type="entry name" value="PDZ_scaffold"/>
</dbReference>
<dbReference type="Pfam" id="PF09045">
    <property type="entry name" value="L27_2"/>
    <property type="match status" value="1"/>
</dbReference>
<dbReference type="PANTHER" id="PTHR19964:SF11">
    <property type="entry name" value="INAD-LIKE PROTEIN"/>
    <property type="match status" value="1"/>
</dbReference>
<dbReference type="SMART" id="SM00228">
    <property type="entry name" value="PDZ"/>
    <property type="match status" value="11"/>
</dbReference>
<feature type="domain" description="Reverse transcriptase" evidence="12">
    <location>
        <begin position="1459"/>
        <end position="1712"/>
    </location>
</feature>
<dbReference type="Gene3D" id="3.60.10.10">
    <property type="entry name" value="Endonuclease/exonuclease/phosphatase"/>
    <property type="match status" value="1"/>
</dbReference>
<dbReference type="Gene3D" id="2.30.42.10">
    <property type="match status" value="11"/>
</dbReference>
<keyword evidence="5" id="KW-0597">Phosphoprotein</keyword>
<evidence type="ECO:0000313" key="14">
    <source>
        <dbReference type="EMBL" id="KAK3533768.1"/>
    </source>
</evidence>
<feature type="region of interest" description="Disordered" evidence="10">
    <location>
        <begin position="1962"/>
        <end position="2031"/>
    </location>
</feature>
<feature type="region of interest" description="Disordered" evidence="10">
    <location>
        <begin position="821"/>
        <end position="855"/>
    </location>
</feature>
<evidence type="ECO:0000256" key="10">
    <source>
        <dbReference type="SAM" id="MobiDB-lite"/>
    </source>
</evidence>
<keyword evidence="6" id="KW-0677">Repeat</keyword>
<dbReference type="PROSITE" id="PS50106">
    <property type="entry name" value="PDZ"/>
    <property type="match status" value="11"/>
</dbReference>
<dbReference type="CDD" id="cd06676">
    <property type="entry name" value="PDZ13_MUPP1-like"/>
    <property type="match status" value="1"/>
</dbReference>
<reference evidence="14" key="1">
    <citation type="submission" date="2023-06" db="EMBL/GenBank/DDBJ databases">
        <title>Male Hemibagrus guttatus genome.</title>
        <authorList>
            <person name="Bian C."/>
        </authorList>
    </citation>
    <scope>NUCLEOTIDE SEQUENCE</scope>
    <source>
        <strain evidence="14">Male_cb2023</strain>
        <tissue evidence="14">Muscle</tissue>
    </source>
</reference>
<dbReference type="CDD" id="cd06675">
    <property type="entry name" value="PDZ12_MUPP1-like"/>
    <property type="match status" value="1"/>
</dbReference>
<dbReference type="FunFam" id="2.30.42.10:FF:000051">
    <property type="entry name" value="Multiple PDZ domain protein isoform X1"/>
    <property type="match status" value="1"/>
</dbReference>
<dbReference type="GO" id="GO:0016324">
    <property type="term" value="C:apical plasma membrane"/>
    <property type="evidence" value="ECO:0007669"/>
    <property type="project" value="UniProtKB-SubCell"/>
</dbReference>
<dbReference type="CDD" id="cd01650">
    <property type="entry name" value="RT_nLTR_like"/>
    <property type="match status" value="1"/>
</dbReference>
<evidence type="ECO:0000313" key="15">
    <source>
        <dbReference type="Proteomes" id="UP001274896"/>
    </source>
</evidence>
<evidence type="ECO:0000259" key="12">
    <source>
        <dbReference type="PROSITE" id="PS50878"/>
    </source>
</evidence>
<evidence type="ECO:0000259" key="11">
    <source>
        <dbReference type="PROSITE" id="PS50106"/>
    </source>
</evidence>
<evidence type="ECO:0000256" key="9">
    <source>
        <dbReference type="SAM" id="Coils"/>
    </source>
</evidence>
<evidence type="ECO:0000256" key="7">
    <source>
        <dbReference type="ARBA" id="ARBA00022949"/>
    </source>
</evidence>
<evidence type="ECO:0000256" key="6">
    <source>
        <dbReference type="ARBA" id="ARBA00022737"/>
    </source>
</evidence>
<evidence type="ECO:0008006" key="16">
    <source>
        <dbReference type="Google" id="ProtNLM"/>
    </source>
</evidence>
<dbReference type="SUPFAM" id="SSF50156">
    <property type="entry name" value="PDZ domain-like"/>
    <property type="match status" value="11"/>
</dbReference>
<dbReference type="Pfam" id="PF09004">
    <property type="entry name" value="ALKBH8_N"/>
    <property type="match status" value="1"/>
</dbReference>
<dbReference type="PANTHER" id="PTHR19964">
    <property type="entry name" value="MULTIPLE PDZ DOMAIN PROTEIN"/>
    <property type="match status" value="1"/>
</dbReference>
<feature type="compositionally biased region" description="Basic and acidic residues" evidence="10">
    <location>
        <begin position="2001"/>
        <end position="2031"/>
    </location>
</feature>
<dbReference type="CDD" id="cd06791">
    <property type="entry name" value="PDZ3_MUPP1-like"/>
    <property type="match status" value="1"/>
</dbReference>
<feature type="region of interest" description="Disordered" evidence="10">
    <location>
        <begin position="1154"/>
        <end position="1221"/>
    </location>
</feature>
<feature type="coiled-coil region" evidence="9">
    <location>
        <begin position="2485"/>
        <end position="2519"/>
    </location>
</feature>
<dbReference type="GO" id="GO:0005923">
    <property type="term" value="C:bicellular tight junction"/>
    <property type="evidence" value="ECO:0007669"/>
    <property type="project" value="UniProtKB-SubCell"/>
</dbReference>
<dbReference type="CDD" id="cd06689">
    <property type="entry name" value="PDZ1_MUPP1-like"/>
    <property type="match status" value="1"/>
</dbReference>
<dbReference type="InterPro" id="IPR001478">
    <property type="entry name" value="PDZ"/>
</dbReference>
<organism evidence="14 15">
    <name type="scientific">Hemibagrus guttatus</name>
    <dbReference type="NCBI Taxonomy" id="175788"/>
    <lineage>
        <taxon>Eukaryota</taxon>
        <taxon>Metazoa</taxon>
        <taxon>Chordata</taxon>
        <taxon>Craniata</taxon>
        <taxon>Vertebrata</taxon>
        <taxon>Euteleostomi</taxon>
        <taxon>Actinopterygii</taxon>
        <taxon>Neopterygii</taxon>
        <taxon>Teleostei</taxon>
        <taxon>Ostariophysi</taxon>
        <taxon>Siluriformes</taxon>
        <taxon>Bagridae</taxon>
        <taxon>Hemibagrus</taxon>
    </lineage>
</organism>
<feature type="compositionally biased region" description="Polar residues" evidence="10">
    <location>
        <begin position="2768"/>
        <end position="2779"/>
    </location>
</feature>
<feature type="compositionally biased region" description="Pro residues" evidence="10">
    <location>
        <begin position="1349"/>
        <end position="1361"/>
    </location>
</feature>
<feature type="domain" description="PDZ" evidence="11">
    <location>
        <begin position="240"/>
        <end position="320"/>
    </location>
</feature>
<keyword evidence="3" id="KW-0796">Tight junction</keyword>
<evidence type="ECO:0000259" key="13">
    <source>
        <dbReference type="PROSITE" id="PS51022"/>
    </source>
</evidence>
<feature type="compositionally biased region" description="Pro residues" evidence="10">
    <location>
        <begin position="1962"/>
        <end position="1976"/>
    </location>
</feature>
<evidence type="ECO:0000256" key="4">
    <source>
        <dbReference type="ARBA" id="ARBA00022475"/>
    </source>
</evidence>
<dbReference type="Proteomes" id="UP001274896">
    <property type="component" value="Unassembled WGS sequence"/>
</dbReference>
<dbReference type="InterPro" id="IPR015132">
    <property type="entry name" value="L27_2"/>
</dbReference>
<dbReference type="SUPFAM" id="SSF56219">
    <property type="entry name" value="DNase I-like"/>
    <property type="match status" value="1"/>
</dbReference>
<name>A0AAE0QVP9_9TELE</name>
<evidence type="ECO:0000256" key="8">
    <source>
        <dbReference type="ARBA" id="ARBA00023136"/>
    </source>
</evidence>
<feature type="domain" description="L27" evidence="13">
    <location>
        <begin position="9"/>
        <end position="69"/>
    </location>
</feature>
<feature type="region of interest" description="Disordered" evidence="10">
    <location>
        <begin position="1335"/>
        <end position="1361"/>
    </location>
</feature>
<feature type="domain" description="PDZ" evidence="11">
    <location>
        <begin position="364"/>
        <end position="451"/>
    </location>
</feature>
<dbReference type="InterPro" id="IPR004172">
    <property type="entry name" value="L27_dom"/>
</dbReference>
<dbReference type="GO" id="GO:0008168">
    <property type="term" value="F:methyltransferase activity"/>
    <property type="evidence" value="ECO:0007669"/>
    <property type="project" value="InterPro"/>
</dbReference>
<feature type="domain" description="PDZ" evidence="11">
    <location>
        <begin position="1228"/>
        <end position="1320"/>
    </location>
</feature>
<dbReference type="CDD" id="cd06672">
    <property type="entry name" value="PDZ8_MUPP1-PDZ7_PATJ-PDZ2_INAD-like"/>
    <property type="match status" value="1"/>
</dbReference>
<feature type="domain" description="PDZ" evidence="11">
    <location>
        <begin position="2823"/>
        <end position="2909"/>
    </location>
</feature>
<sequence>MYENVPTVSSAERQQVLQAVERLQSKLAQREEWTHSERLGALKEALQGPLLNRILTLQHSLKQLKDQLNCIPPDACSEFSFSKKGQLIVSASRPGSSLGSVVSNGTAVSSASSEQLQRWLHATAKGRKLEHVSLLRPLTEGLGFSVVGLRPDEVGSHGVFIKQVQPGSVADRDGRLQENDQILTINGIPLDHNITQQQAVAYLQQQRDRVELIVAKDSSLKPHLLPSGSIQTEQWGHVEEIELMNDGSGLGFGIVGGKAAGVVVRTLVQNSVADKDGRLRTGDHILRIGDTPTQGLTSEQVVQVLQACGSRVRMLIARDPLGNAQPPPPPPHAPTTAPSASMLPPIPARRTSKTLNLEGHEIHEVSLKKKDGQSLGISIVGCNSSTTDDGLGVSVKNIIPGSAAEQCGNIMVHDRIIALNGVNLQGFTSQEVLDVMRQTGQTVNLTLVRKIASPKKSAVEISLDKGKHHAVPERVITSVSEEICRDQGPGRCSDGLCDGASGHESDCDQTAVVCKRIDVTVMRQEHLVRESIPLTEMELRTKWEQALGPQYDVMVVELDPVIEDDAELQKYSKLLPIHTMRLGVELDSFDGHHYISTVAPDGPVAKHGLLRPEDELLEVNGVQLYGKTRREAVAFLREVPPPFTLVCCRRLIEEGTEYQPDDDDEDDEWLSSNTTASLQEQTQVIQKEVAEQRTAPEPSFAEREEDENRESGDEENEEGELALWSPEVHVLELEKGERGLGFSILDYQDPLDTTRSVIVIRSLVSEGVAESHGGLLPGDQLVFVNDTYLDTCSLSQAVDILKAVQPGTVYLGIRKPLGAEDRDTVEKPEDLKEQELPVSKQGFRDDSVLPEDIDDDPELILDNTIRYAKPLITPELLPGEEREMAVDEEEEEEEEEEDDEEERNSLRSNRESPLLYYREQSPFREEEALSNPYQTFTHTEIQQQVEEDNAAIEEYFQTDMESNLNLHQHPLSALTGDFIVLLVDFNAHVGNDSDTWTGMIGRNGLPDLNSSGALLLGFCASHSASHGDGRSCQLITTWWGVFNSHLRQSFNQIPREVGEIESEWTMFSSIVDATIWSCGREVSGAGHGGNPRTQWWALEAKRAAARVISEAKTLVWEEFGEAMEKGYRTASGKFWQTVQRLRRGQSARTWVELAESEVDSDSRNEGSELTLTDTDTDSAQLSSYVRGKKRSQGAAMGLMRHEHSDLPEREDGEGEETPIFSHWGPPRRVEVWLDPGESLGISIVGGRSVIKRLKNGEELKGIFIKQVLPDSPAGRTNALKTGDKILQVAGVDLQNASHEEAVQAIKTAPSPVEFVVQSLSSTPRPVSVTASCIRQHKAKRKGMLKPQRSAPPPMRLPPPYRPPNIVQEEKDPEEDRGVFYTDNEFKQVPLIQDGSEPRLRGVGVKDEVEVKVRILEHRVAGEHHFQLLKGLLSFSRPENPVRLAFPEQLADVFTDIFNISLSSTVVPTCLKTTTVIPMPKKSAVSCHNDYCPVALTPIIMKCFERLVMRQIKDLLPPSLDPMQFACHPNRSMVDAITTTLHLALTHLDNKDSYVRMLFIDYSSAFNTIIPQHLTEKLSLLGINTSLCNWILDFLTGRPQSVRIGNSTSSATTLNTGAPQGCVLSPLLFTLLTHDCAAMHSSNHIVKFADDMTVASLISKNDESAYREEVQRLTAWCKANNLSLNVEKTREMVVDFRRAQSNHSPLNINGSNVEIVKTTKFLRVHLVEDLTWSLNTSSIIKKAQQSVYFLRRLRKAHLPPLILTTFYRGTIKSILSSCITAWFRNCNHVGPGDPAADKDIRQKYSELQGELLVVELEKDRQGLGLSLAGNRDRSCMSIFVVGINPGGPASRDGCIRVGDELLESSLILSVPLGSQQNKAFNEDRESIRTLLSLCKHREIANINNQVLYGRSHQNASAIIKSSASKVKLVLLRNEDAINQMAVPPFPFQPSFLSLNEIHPSLPEPVIPAEKPQPPECLPEPLLSQSPEHLSEVTPESSVSAEVVDKSLKDGEAASKKLKSSERALETVGEDVSRPPFEKTASLAKSLRNSNKLPSTSVDVAALLPPVPLTSTSPDFECCSKDPATCPIVPGQETVIEISKGRSGLGLSIVGGKDTQLDAIVIHEVYEEGAAARDGRLWAGDQILEVNGVDLRSVAHEDAIAALRQTPAKVRLTVLRDEAQYRDEENLDVFSVELQKKSGRGLGLSIVGKRNGTGVFISDVVKGGAADVDGRLMQGDQILSVDGEDMRHASQETVAAVLKVGCELEEKERFWSELDEVMESIPTGERVVIGADFNGHVGEGNTGDEEVMGKFGVKERNLEGQMVVDFAKRMDMAVVNTYFQKREEHRLTYKSGGRRTQVDYILCRRGNLKEISDCKVVVGESVARQHRMVVCRMTLMVCKKKRSKIEIEKKTKWWKLKKEECCEEFRQKLRQALGGQVLLPDDWETTAEVIRETGRKVLGVSSGRRKEDKETWWWNEEVQDSIQRKRLAKKKWDMDRTEENRQEYKELQRRVKREVSKAKQKAYDELYTRLDTREGEKDLYRLARQRDRDGKDVQQKVDKIRKDEVRKALKRMKSGKAVGPDDIPVEVWKCLGEAAVEFLTSLFNRVLENLEKAYDRVPREELWYCMRKSGVAEKYVRVVQDMYERSRTVVRCAVVMDQLSEEVRQESPWTMMFADDIVICSESREQVEENLERWRFALERRGMKKVQEFKYLGSTVQSNGECGKEVKKRVQAETVSLRKRQEPELECARGMVQLEVGRLKAASWISSRCTSQGSQSHASNMTNSNPVPPVAPPTAPQPSQISSSTKRTGNEANTKSSVVETGLRTVEITRGPTDALGISIAGGKGSPLGDIPIFIAMIQANGVAARTHRLKVGDRIVSINSHSLEALTHGEVVTMLKHAYGNITLQVIADTNISAIASQVESMSSSSGLSTNTETLITEPEAPKPKSITLEKGSEGLGFSIVGGFGSPHGDLPIYVKTVFSKGAAAVDGRLKRGDQILSVNGESLEGATHEQAVAILKKQRGLVTLSVLS</sequence>
<dbReference type="InterPro" id="IPR036892">
    <property type="entry name" value="L27_dom_sf"/>
</dbReference>
<dbReference type="SUPFAM" id="SSF56672">
    <property type="entry name" value="DNA/RNA polymerases"/>
    <property type="match status" value="1"/>
</dbReference>
<keyword evidence="9" id="KW-0175">Coiled coil</keyword>
<dbReference type="FunFam" id="2.30.42.10:FF:000070">
    <property type="entry name" value="Multiple PDZ domain protein"/>
    <property type="match status" value="1"/>
</dbReference>
<feature type="domain" description="PDZ" evidence="11">
    <location>
        <begin position="730"/>
        <end position="802"/>
    </location>
</feature>